<keyword evidence="5" id="KW-1185">Reference proteome</keyword>
<reference evidence="4 5" key="1">
    <citation type="submission" date="2015-01" db="EMBL/GenBank/DDBJ databases">
        <title>The Genome Sequence of Exophiala spinifera CBS89968.</title>
        <authorList>
            <consortium name="The Broad Institute Genomics Platform"/>
            <person name="Cuomo C."/>
            <person name="de Hoog S."/>
            <person name="Gorbushina A."/>
            <person name="Stielow B."/>
            <person name="Teixiera M."/>
            <person name="Abouelleil A."/>
            <person name="Chapman S.B."/>
            <person name="Priest M."/>
            <person name="Young S.K."/>
            <person name="Wortman J."/>
            <person name="Nusbaum C."/>
            <person name="Birren B."/>
        </authorList>
    </citation>
    <scope>NUCLEOTIDE SEQUENCE [LARGE SCALE GENOMIC DNA]</scope>
    <source>
        <strain evidence="4 5">CBS 89968</strain>
    </source>
</reference>
<evidence type="ECO:0000256" key="1">
    <source>
        <dbReference type="SAM" id="MobiDB-lite"/>
    </source>
</evidence>
<gene>
    <name evidence="4" type="ORF">PV08_08630</name>
</gene>
<dbReference type="InterPro" id="IPR010730">
    <property type="entry name" value="HET"/>
</dbReference>
<evidence type="ECO:0000259" key="3">
    <source>
        <dbReference type="Pfam" id="PF26640"/>
    </source>
</evidence>
<evidence type="ECO:0000313" key="4">
    <source>
        <dbReference type="EMBL" id="KIW13442.1"/>
    </source>
</evidence>
<evidence type="ECO:0000313" key="5">
    <source>
        <dbReference type="Proteomes" id="UP000053328"/>
    </source>
</evidence>
<dbReference type="Pfam" id="PF26640">
    <property type="entry name" value="DUF8212"/>
    <property type="match status" value="1"/>
</dbReference>
<dbReference type="EMBL" id="KN847497">
    <property type="protein sequence ID" value="KIW13442.1"/>
    <property type="molecule type" value="Genomic_DNA"/>
</dbReference>
<protein>
    <submittedName>
        <fullName evidence="4">Uncharacterized protein</fullName>
    </submittedName>
</protein>
<name>A0A0D1ZKU1_9EURO</name>
<dbReference type="VEuPathDB" id="FungiDB:PV08_08630"/>
<feature type="region of interest" description="Disordered" evidence="1">
    <location>
        <begin position="121"/>
        <end position="142"/>
    </location>
</feature>
<dbReference type="Pfam" id="PF06985">
    <property type="entry name" value="HET"/>
    <property type="match status" value="1"/>
</dbReference>
<dbReference type="PANTHER" id="PTHR10622">
    <property type="entry name" value="HET DOMAIN-CONTAINING PROTEIN"/>
    <property type="match status" value="1"/>
</dbReference>
<sequence length="629" mass="70500">MKLINTKTFALEDFFAETAPPYAILSHTWTSEELTYQDITCDGGLSRNTKKGYAKLTQTCRLASQDGLEYAWIDTCCIDKSSSAELSESINSMYAWYGNSTTCYVYLEDLHPCDITSGTATDYGPGRDVEGDSDSDSDSDSHSNIHHAANSLQFCRWFRRGWTLQELLAPAQLTFYDSSWTLIGTRDTFSGVISRITSIPRSVLSQTFPVSECSIAIRMSWAAHRTTTRTEDIAYCLLGLFDVNMPLLYGEGMKAFRRLQEEIVRRSNDFTIFAWEKPASLLALRYSGATFTHGPEGLIDRSTTTGLSIFAPRPSCFANTTIIDWLSKEEVSFSVTNAGLLFSGTVDVRVLNSAHYILLVGLQTTSWRSRLATGIYLRKQTPTIYHRDPSVPLAQLSPLECASLPTVSIRNLVVSTAPKQIDSPTFHAFRQSTVHVSRNPTSPKSPGHRFRLVTAIPETLWSYNEHIFLKPEIYSSENGRESAMYPMVLGVRVLWWPRAIDSIKINESDDDEIDAEDHEDDRDSISLCILCDYRTTPPRCKIFLYGAQGALGPMLFDGRHKSDSVDWADVELQVPSIHDLSDEVDIPLDNDQFTTVSASLPPDRVTISGEEVHVYSLRLEAKSRHEKSV</sequence>
<dbReference type="OrthoDB" id="674604at2759"/>
<dbReference type="PANTHER" id="PTHR10622:SF12">
    <property type="entry name" value="HET DOMAIN-CONTAINING PROTEIN"/>
    <property type="match status" value="1"/>
</dbReference>
<feature type="domain" description="Heterokaryon incompatibility" evidence="2">
    <location>
        <begin position="22"/>
        <end position="166"/>
    </location>
</feature>
<dbReference type="HOGENOM" id="CLU_000288_138_11_1"/>
<proteinExistence type="predicted"/>
<dbReference type="AlphaFoldDB" id="A0A0D1ZKU1"/>
<dbReference type="GeneID" id="27335713"/>
<evidence type="ECO:0000259" key="2">
    <source>
        <dbReference type="Pfam" id="PF06985"/>
    </source>
</evidence>
<dbReference type="InterPro" id="IPR058525">
    <property type="entry name" value="DUF8212"/>
</dbReference>
<dbReference type="RefSeq" id="XP_016233658.1">
    <property type="nucleotide sequence ID" value="XM_016382955.1"/>
</dbReference>
<dbReference type="Proteomes" id="UP000053328">
    <property type="component" value="Unassembled WGS sequence"/>
</dbReference>
<feature type="domain" description="DUF8212" evidence="3">
    <location>
        <begin position="254"/>
        <end position="331"/>
    </location>
</feature>
<dbReference type="STRING" id="91928.A0A0D1ZKU1"/>
<organism evidence="4 5">
    <name type="scientific">Exophiala spinifera</name>
    <dbReference type="NCBI Taxonomy" id="91928"/>
    <lineage>
        <taxon>Eukaryota</taxon>
        <taxon>Fungi</taxon>
        <taxon>Dikarya</taxon>
        <taxon>Ascomycota</taxon>
        <taxon>Pezizomycotina</taxon>
        <taxon>Eurotiomycetes</taxon>
        <taxon>Chaetothyriomycetidae</taxon>
        <taxon>Chaetothyriales</taxon>
        <taxon>Herpotrichiellaceae</taxon>
        <taxon>Exophiala</taxon>
    </lineage>
</organism>
<accession>A0A0D1ZKU1</accession>